<dbReference type="Xenbase" id="XB-GENE-17336957">
    <property type="gene designation" value="zpy1.L"/>
</dbReference>
<keyword evidence="1" id="KW-1015">Disulfide bond</keyword>
<evidence type="ECO:0000256" key="2">
    <source>
        <dbReference type="SAM" id="Phobius"/>
    </source>
</evidence>
<evidence type="ECO:0000313" key="6">
    <source>
        <dbReference type="RefSeq" id="XP_018109311.1"/>
    </source>
</evidence>
<dbReference type="SMART" id="SM00241">
    <property type="entry name" value="ZP"/>
    <property type="match status" value="1"/>
</dbReference>
<name>A0A8J0USK1_XENLA</name>
<dbReference type="InterPro" id="IPR055355">
    <property type="entry name" value="ZP-C"/>
</dbReference>
<dbReference type="PANTHER" id="PTHR47130">
    <property type="entry name" value="SI:DKEY-19B23.11-RELATED"/>
    <property type="match status" value="1"/>
</dbReference>
<dbReference type="Gene3D" id="2.60.40.4100">
    <property type="entry name" value="Zona pellucida, ZP-C domain"/>
    <property type="match status" value="1"/>
</dbReference>
<dbReference type="CTD" id="734156"/>
<reference evidence="6 7" key="1">
    <citation type="submission" date="2022-04" db="UniProtKB">
        <authorList>
            <consortium name="RefSeq"/>
        </authorList>
    </citation>
    <scope>IDENTIFICATION</scope>
    <source>
        <strain evidence="6 7">J_2021</strain>
        <tissue evidence="6 7">Erythrocytes</tissue>
    </source>
</reference>
<organism evidence="6">
    <name type="scientific">Xenopus laevis</name>
    <name type="common">African clawed frog</name>
    <dbReference type="NCBI Taxonomy" id="8355"/>
    <lineage>
        <taxon>Eukaryota</taxon>
        <taxon>Metazoa</taxon>
        <taxon>Chordata</taxon>
        <taxon>Craniata</taxon>
        <taxon>Vertebrata</taxon>
        <taxon>Euteleostomi</taxon>
        <taxon>Amphibia</taxon>
        <taxon>Batrachia</taxon>
        <taxon>Anura</taxon>
        <taxon>Pipoidea</taxon>
        <taxon>Pipidae</taxon>
        <taxon>Xenopodinae</taxon>
        <taxon>Xenopus</taxon>
        <taxon>Xenopus</taxon>
    </lineage>
</organism>
<dbReference type="PANTHER" id="PTHR47130:SF6">
    <property type="entry name" value="EGG ENVELOPE GLYCOPROTEIN-LIKE PRECURSOR"/>
    <property type="match status" value="1"/>
</dbReference>
<sequence>MAFTLPLRFVWLCFLLPPCIVLSANFPSGVSKAECLNRVFWIWVDKDFIGSREWHLEAFNETGPPVLLDDELASQCGYSITNDIYGNLEIRISFLACWVLNVNDLQFDLKVQVLVRQGGGFIPYPVSLSCRITDPWNVREVLCEENFMEVSVRRIVPWIVDWMTEDLQAVWPVTEGGITQRWQVEFQMSDLRIITMSAIEAQRMGYGLNATATRVVFRAPYNTSESQILKVGSYRLEVILAKMYYSQPLIRLIVDTTTACPSDAPIITKTSIFWLTPAILNPLVLDLSAYKDRGLSMGVDGRLLDSSVIAANGYTLGRNTTTVNVTVPIGAPGGYTESDVVNNTYGTTYHIHLMLVHHWRGTTADTTRHSVIKPINTPFKPLLPIFINRTVPENHYFNVSLGNFFPDVGLKAFIIRRVMVTLDEANRRGFRVQTVDNGNGTRAYVLQVPFSDPLVEQMYLDGNKRMYILYVTYILTLLNKKKDFTYTDVVECVLQDVVPPTYDKICEKDRLILNMTRGNIDMYWIPHIRNLPLTAALATSQNYKITQRGPMLLIEIPLFSVGLAYEDISLRGIRARVDFSLKDNKTLQVRSSYSFVCNFPTDQLLLCLPNGTMKATVFSLDTKPRFDPRETHLKDPTCKPQEADNDRALFSFSVFSCGTTRQFVGDYLVYENEVTFDRKGLPPIKPIISRNSTYRLTLRCRYPLMDTQRVMGKYNNSVIGRRGFSTDPISEQAKVIRKRDENTQASNLNVAKDKAFSSFYHPGDFPILIQREETLYFEVDDRRITSPAHKVRLQECWATPSQRTDGFPQWDLIVDGCAQKGNNYSVDFIQGSHSRFQLKIEGDLSEQLYIYCQGLICDSLLEAEQCRSVCNEAKPGVSGRRTAPVVEPYELLSAGPIQIGTGEAEVQFRHVEEKSWNMWMWLLSVGLAFISAFTVGSVILAVRLFVC</sequence>
<dbReference type="Pfam" id="PF26562">
    <property type="entry name" value="Ig-like"/>
    <property type="match status" value="1"/>
</dbReference>
<evidence type="ECO:0000256" key="1">
    <source>
        <dbReference type="ARBA" id="ARBA00023157"/>
    </source>
</evidence>
<keyword evidence="5" id="KW-1185">Reference proteome</keyword>
<dbReference type="KEGG" id="xla:734156"/>
<dbReference type="Pfam" id="PF00100">
    <property type="entry name" value="Zona_pellucida"/>
    <property type="match status" value="1"/>
</dbReference>
<evidence type="ECO:0000259" key="4">
    <source>
        <dbReference type="PROSITE" id="PS51034"/>
    </source>
</evidence>
<proteinExistence type="predicted"/>
<dbReference type="Gene3D" id="2.60.40.3210">
    <property type="entry name" value="Zona pellucida, ZP-N domain"/>
    <property type="match status" value="1"/>
</dbReference>
<dbReference type="PROSITE" id="PS51034">
    <property type="entry name" value="ZP_2"/>
    <property type="match status" value="1"/>
</dbReference>
<keyword evidence="3" id="KW-0732">Signal</keyword>
<dbReference type="Pfam" id="PF23344">
    <property type="entry name" value="ZP-N"/>
    <property type="match status" value="1"/>
</dbReference>
<dbReference type="InterPro" id="IPR057638">
    <property type="entry name" value="Ig_ZP2_2nd"/>
</dbReference>
<evidence type="ECO:0000313" key="5">
    <source>
        <dbReference type="Proteomes" id="UP000186698"/>
    </source>
</evidence>
<dbReference type="InterPro" id="IPR001507">
    <property type="entry name" value="ZP_dom"/>
</dbReference>
<feature type="signal peptide" evidence="3">
    <location>
        <begin position="1"/>
        <end position="23"/>
    </location>
</feature>
<dbReference type="AGR" id="Xenbase:XB-GENE-17336957"/>
<dbReference type="Pfam" id="PF23736">
    <property type="entry name" value="Ig_ZP2"/>
    <property type="match status" value="1"/>
</dbReference>
<keyword evidence="2" id="KW-0812">Transmembrane</keyword>
<dbReference type="InterPro" id="IPR058876">
    <property type="entry name" value="Ig-like_ZP"/>
</dbReference>
<dbReference type="OrthoDB" id="8945590at2759"/>
<dbReference type="GeneID" id="734156"/>
<feature type="domain" description="ZP" evidence="4">
    <location>
        <begin position="606"/>
        <end position="873"/>
    </location>
</feature>
<evidence type="ECO:0000313" key="7">
    <source>
        <dbReference type="RefSeq" id="XP_018109312.1"/>
    </source>
</evidence>
<evidence type="ECO:0000256" key="3">
    <source>
        <dbReference type="SAM" id="SignalP"/>
    </source>
</evidence>
<protein>
    <submittedName>
        <fullName evidence="6 7">Uncharacterized protein zpy1.L isoform X1</fullName>
    </submittedName>
</protein>
<feature type="chain" id="PRO_5044692231" evidence="3">
    <location>
        <begin position="24"/>
        <end position="947"/>
    </location>
</feature>
<keyword evidence="2" id="KW-1133">Transmembrane helix</keyword>
<dbReference type="AlphaFoldDB" id="A0A8J0USK1"/>
<dbReference type="InterPro" id="IPR055356">
    <property type="entry name" value="ZP-N"/>
</dbReference>
<accession>A0A8J0USK1</accession>
<evidence type="ECO:0000313" key="8">
    <source>
        <dbReference type="Xenbase" id="XB-GENE-17336957"/>
    </source>
</evidence>
<keyword evidence="2" id="KW-0472">Membrane</keyword>
<dbReference type="InterPro" id="IPR042235">
    <property type="entry name" value="ZP-C_dom"/>
</dbReference>
<dbReference type="RefSeq" id="XP_018109311.1">
    <property type="nucleotide sequence ID" value="XM_018253822.2"/>
</dbReference>
<dbReference type="RefSeq" id="XP_018109312.1">
    <property type="nucleotide sequence ID" value="XM_018253823.2"/>
</dbReference>
<gene>
    <name evidence="6 7 8" type="primary">zpy1.L</name>
</gene>
<feature type="transmembrane region" description="Helical" evidence="2">
    <location>
        <begin position="918"/>
        <end position="946"/>
    </location>
</feature>
<dbReference type="Proteomes" id="UP000186698">
    <property type="component" value="Chromosome 3L"/>
</dbReference>